<evidence type="ECO:0000313" key="1">
    <source>
        <dbReference type="EMBL" id="CAB4571729.1"/>
    </source>
</evidence>
<accession>A0A6J6E901</accession>
<gene>
    <name evidence="1" type="ORF">UFOPK1684_00765</name>
</gene>
<name>A0A6J6E901_9ZZZZ</name>
<protein>
    <submittedName>
        <fullName evidence="1">Unannotated protein</fullName>
    </submittedName>
</protein>
<dbReference type="EMBL" id="CAEZTM010000030">
    <property type="protein sequence ID" value="CAB4571729.1"/>
    <property type="molecule type" value="Genomic_DNA"/>
</dbReference>
<proteinExistence type="predicted"/>
<dbReference type="AlphaFoldDB" id="A0A6J6E901"/>
<reference evidence="1" key="1">
    <citation type="submission" date="2020-05" db="EMBL/GenBank/DDBJ databases">
        <authorList>
            <person name="Chiriac C."/>
            <person name="Salcher M."/>
            <person name="Ghai R."/>
            <person name="Kavagutti S V."/>
        </authorList>
    </citation>
    <scope>NUCLEOTIDE SEQUENCE</scope>
</reference>
<sequence length="98" mass="10510">MPSLSLATSVFMSKAEALGLLTDTLGVPWIIDDPADVTLALPEGVVLGIEVPKFGEDLPLTLDLRHADPEVLTRVAGDCAMRLKATLDWTTQALPIRD</sequence>
<organism evidence="1">
    <name type="scientific">freshwater metagenome</name>
    <dbReference type="NCBI Taxonomy" id="449393"/>
    <lineage>
        <taxon>unclassified sequences</taxon>
        <taxon>metagenomes</taxon>
        <taxon>ecological metagenomes</taxon>
    </lineage>
</organism>